<proteinExistence type="predicted"/>
<evidence type="ECO:0000313" key="2">
    <source>
        <dbReference type="EMBL" id="KAL3799727.1"/>
    </source>
</evidence>
<protein>
    <submittedName>
        <fullName evidence="2">Uncharacterized protein</fullName>
    </submittedName>
</protein>
<comment type="caution">
    <text evidence="2">The sequence shown here is derived from an EMBL/GenBank/DDBJ whole genome shotgun (WGS) entry which is preliminary data.</text>
</comment>
<organism evidence="2 3">
    <name type="scientific">Cyclotella cryptica</name>
    <dbReference type="NCBI Taxonomy" id="29204"/>
    <lineage>
        <taxon>Eukaryota</taxon>
        <taxon>Sar</taxon>
        <taxon>Stramenopiles</taxon>
        <taxon>Ochrophyta</taxon>
        <taxon>Bacillariophyta</taxon>
        <taxon>Coscinodiscophyceae</taxon>
        <taxon>Thalassiosirophycidae</taxon>
        <taxon>Stephanodiscales</taxon>
        <taxon>Stephanodiscaceae</taxon>
        <taxon>Cyclotella</taxon>
    </lineage>
</organism>
<accession>A0ABD3QI27</accession>
<feature type="compositionally biased region" description="Polar residues" evidence="1">
    <location>
        <begin position="468"/>
        <end position="479"/>
    </location>
</feature>
<reference evidence="2 3" key="1">
    <citation type="journal article" date="2020" name="G3 (Bethesda)">
        <title>Improved Reference Genome for Cyclotella cryptica CCMP332, a Model for Cell Wall Morphogenesis, Salinity Adaptation, and Lipid Production in Diatoms (Bacillariophyta).</title>
        <authorList>
            <person name="Roberts W.R."/>
            <person name="Downey K.M."/>
            <person name="Ruck E.C."/>
            <person name="Traller J.C."/>
            <person name="Alverson A.J."/>
        </authorList>
    </citation>
    <scope>NUCLEOTIDE SEQUENCE [LARGE SCALE GENOMIC DNA]</scope>
    <source>
        <strain evidence="2 3">CCMP332</strain>
    </source>
</reference>
<dbReference type="AlphaFoldDB" id="A0ABD3QI27"/>
<dbReference type="Gene3D" id="1.10.10.60">
    <property type="entry name" value="Homeodomain-like"/>
    <property type="match status" value="1"/>
</dbReference>
<gene>
    <name evidence="2" type="ORF">HJC23_010377</name>
</gene>
<evidence type="ECO:0000256" key="1">
    <source>
        <dbReference type="SAM" id="MobiDB-lite"/>
    </source>
</evidence>
<dbReference type="Proteomes" id="UP001516023">
    <property type="component" value="Unassembled WGS sequence"/>
</dbReference>
<keyword evidence="3" id="KW-1185">Reference proteome</keyword>
<sequence>MEAPKDTSHALTDTSKTLPGIDSFEILSNGSHIGSCRPNASTSYATKLIRSANAHKILYPTRSFTDKTELADKAPIKWSGLTPLDMVQQVVKIAIGSPKLRPTMERSGQVHSGHSFLQFLANESNEDSCVVAGEKRKRAEFDDDHEDTSEGCEIVLGSVLDDRSNFSTDVSNSLFSTWKPSVVLEEWKSDHTKLMDQYQIDDEEAVIKLKHLDSLVERFEQKLTLNSPNNWCIPSYNRIQSMFATNLTCLVGRRSVHLLLDQANQQIQALMGMLSSNGPKAVAPRVKFNNFVSCQDGMKKPIAKPNPTRIIHGIILPQSPLSEKAKKHIFGSYLTEWLCQSRNWANPYPDETVLRQMASHFIHLGCIPGINDDGCVTETNAIEKINNWFVNSRTRQWRPAVEEAFDAKRPAILLMEDSLRIFRAKELRPLIGWDSNLLFAHLGDYSEPIVTWDKKESKPAARKHGLAQSETSEGNASKLSTEKVEDICGDHSLFPQVQGALAATLDGYGLMASNDLSAHDSFEEV</sequence>
<evidence type="ECO:0000313" key="3">
    <source>
        <dbReference type="Proteomes" id="UP001516023"/>
    </source>
</evidence>
<name>A0ABD3QI27_9STRA</name>
<feature type="region of interest" description="Disordered" evidence="1">
    <location>
        <begin position="460"/>
        <end position="479"/>
    </location>
</feature>
<dbReference type="EMBL" id="JABMIG020000036">
    <property type="protein sequence ID" value="KAL3799727.1"/>
    <property type="molecule type" value="Genomic_DNA"/>
</dbReference>